<sequence>MQAANVKTELVDWKVLSGQSDSGKSDELMRHVASLFSLTASHCDDEQLATYDTVMQRLADLVCEDTRSFAAQKICHLENAPHNIIRRFAFDAIKVADPVLRHSPVLTDDDLIELTEANSEDHMVSICTRKSISSVVTDVLVKSGRETVMIKLAANCGADLSEDGQRLLEQAADNDRFLARELANRIADNQRSAPVLSKQASARKHVDLSGVWACIEPMVDEHFYNLSRHSYLARYRFDSSLTKIDKLHMQGFLGNGVLRQFACNDQFADLVCGIAKMTGFPHQIIARMMACLEWDQVLSLFRLQSFSDELVRDVLECGPWMLCLSANQCSAVLKRYRQLSTDEALKIANSWPKTGLILD</sequence>
<organism evidence="1 2">
    <name type="scientific">Cohaesibacter marisflavi</name>
    <dbReference type="NCBI Taxonomy" id="655353"/>
    <lineage>
        <taxon>Bacteria</taxon>
        <taxon>Pseudomonadati</taxon>
        <taxon>Pseudomonadota</taxon>
        <taxon>Alphaproteobacteria</taxon>
        <taxon>Hyphomicrobiales</taxon>
        <taxon>Cohaesibacteraceae</taxon>
    </lineage>
</organism>
<dbReference type="Pfam" id="PF10098">
    <property type="entry name" value="DUF2336"/>
    <property type="match status" value="1"/>
</dbReference>
<dbReference type="RefSeq" id="WP_090072840.1">
    <property type="nucleotide sequence ID" value="NZ_FOVR01000006.1"/>
</dbReference>
<dbReference type="OrthoDB" id="8433768at2"/>
<proteinExistence type="predicted"/>
<dbReference type="AlphaFoldDB" id="A0A1I5H734"/>
<gene>
    <name evidence="1" type="ORF">SAMN04488056_10666</name>
</gene>
<accession>A0A1I5H734</accession>
<protein>
    <submittedName>
        <fullName evidence="1">Uncharacterized conserved protein, DUF2336 family</fullName>
    </submittedName>
</protein>
<name>A0A1I5H734_9HYPH</name>
<reference evidence="1 2" key="1">
    <citation type="submission" date="2016-10" db="EMBL/GenBank/DDBJ databases">
        <authorList>
            <person name="de Groot N.N."/>
        </authorList>
    </citation>
    <scope>NUCLEOTIDE SEQUENCE [LARGE SCALE GENOMIC DNA]</scope>
    <source>
        <strain evidence="1 2">CGMCC 1.9157</strain>
    </source>
</reference>
<evidence type="ECO:0000313" key="1">
    <source>
        <dbReference type="EMBL" id="SFO44062.1"/>
    </source>
</evidence>
<keyword evidence="2" id="KW-1185">Reference proteome</keyword>
<evidence type="ECO:0000313" key="2">
    <source>
        <dbReference type="Proteomes" id="UP000199236"/>
    </source>
</evidence>
<dbReference type="STRING" id="655353.SAMN04488056_10666"/>
<dbReference type="Proteomes" id="UP000199236">
    <property type="component" value="Unassembled WGS sequence"/>
</dbReference>
<dbReference type="InterPro" id="IPR019285">
    <property type="entry name" value="DUF2336"/>
</dbReference>
<dbReference type="EMBL" id="FOVR01000006">
    <property type="protein sequence ID" value="SFO44062.1"/>
    <property type="molecule type" value="Genomic_DNA"/>
</dbReference>